<organism evidence="1">
    <name type="scientific">Loa loa</name>
    <name type="common">Eye worm</name>
    <name type="synonym">Filaria loa</name>
    <dbReference type="NCBI Taxonomy" id="7209"/>
    <lineage>
        <taxon>Eukaryota</taxon>
        <taxon>Metazoa</taxon>
        <taxon>Ecdysozoa</taxon>
        <taxon>Nematoda</taxon>
        <taxon>Chromadorea</taxon>
        <taxon>Rhabditida</taxon>
        <taxon>Spirurina</taxon>
        <taxon>Spiruromorpha</taxon>
        <taxon>Filarioidea</taxon>
        <taxon>Onchocercidae</taxon>
        <taxon>Loa</taxon>
    </lineage>
</organism>
<dbReference type="KEGG" id="loa:LOAG_02472"/>
<dbReference type="EMBL" id="JH712087">
    <property type="protein sequence ID" value="EFO26013.1"/>
    <property type="molecule type" value="Genomic_DNA"/>
</dbReference>
<dbReference type="RefSeq" id="XP_003138058.1">
    <property type="nucleotide sequence ID" value="XM_003138010.2"/>
</dbReference>
<accession>A0A1S0U6J3</accession>
<reference evidence="1" key="1">
    <citation type="submission" date="2012-04" db="EMBL/GenBank/DDBJ databases">
        <title>The Genome Sequence of Loa loa.</title>
        <authorList>
            <consortium name="The Broad Institute Genome Sequencing Platform"/>
            <consortium name="Broad Institute Genome Sequencing Center for Infectious Disease"/>
            <person name="Nutman T.B."/>
            <person name="Fink D.L."/>
            <person name="Russ C."/>
            <person name="Young S."/>
            <person name="Zeng Q."/>
            <person name="Gargeya S."/>
            <person name="Alvarado L."/>
            <person name="Berlin A."/>
            <person name="Chapman S.B."/>
            <person name="Chen Z."/>
            <person name="Freedman E."/>
            <person name="Gellesch M."/>
            <person name="Goldberg J."/>
            <person name="Griggs A."/>
            <person name="Gujja S."/>
            <person name="Heilman E.R."/>
            <person name="Heiman D."/>
            <person name="Howarth C."/>
            <person name="Mehta T."/>
            <person name="Neiman D."/>
            <person name="Pearson M."/>
            <person name="Roberts A."/>
            <person name="Saif S."/>
            <person name="Shea T."/>
            <person name="Shenoy N."/>
            <person name="Sisk P."/>
            <person name="Stolte C."/>
            <person name="Sykes S."/>
            <person name="White J."/>
            <person name="Yandava C."/>
            <person name="Haas B."/>
            <person name="Henn M.R."/>
            <person name="Nusbaum C."/>
            <person name="Birren B."/>
        </authorList>
    </citation>
    <scope>NUCLEOTIDE SEQUENCE [LARGE SCALE GENOMIC DNA]</scope>
</reference>
<dbReference type="CTD" id="9939857"/>
<dbReference type="GeneID" id="9939857"/>
<sequence length="218" mass="24310">MLPPYELMSLNTTEQVDILAMITSESLVKNAMIQLKKKENTTSLLNLHVNIKLKKVVSDVLRSDKRTKNTQNNVTKYIKTCKANIPPRNSRSEALVMSSSEKWKKWVMLADIQTNHGPTQSIILASGGEMKRMEGDASPRALMDLTNQQLSGKQTSGGGTVRPGRGIQVNLRELAVVRASVANPSPSPLTVDALHAIIMHFYKTRRGRDTPFKRYPLE</sequence>
<gene>
    <name evidence="1" type="ORF">LOAG_02472</name>
</gene>
<dbReference type="AlphaFoldDB" id="A0A1S0U6J3"/>
<protein>
    <submittedName>
        <fullName evidence="1">Uncharacterized protein</fullName>
    </submittedName>
</protein>
<dbReference type="OrthoDB" id="10616358at2759"/>
<dbReference type="InParanoid" id="A0A1S0U6J3"/>
<proteinExistence type="predicted"/>
<name>A0A1S0U6J3_LOALO</name>
<evidence type="ECO:0000313" key="1">
    <source>
        <dbReference type="EMBL" id="EFO26013.1"/>
    </source>
</evidence>